<gene>
    <name evidence="1" type="ORF">P3W85_17705</name>
</gene>
<organism evidence="1 2">
    <name type="scientific">Cupriavidus basilensis</name>
    <dbReference type="NCBI Taxonomy" id="68895"/>
    <lineage>
        <taxon>Bacteria</taxon>
        <taxon>Pseudomonadati</taxon>
        <taxon>Pseudomonadota</taxon>
        <taxon>Betaproteobacteria</taxon>
        <taxon>Burkholderiales</taxon>
        <taxon>Burkholderiaceae</taxon>
        <taxon>Cupriavidus</taxon>
    </lineage>
</organism>
<reference evidence="1 2" key="1">
    <citation type="submission" date="2023-03" db="EMBL/GenBank/DDBJ databases">
        <title>Draft assemblies of triclosan tolerant bacteria isolated from returned activated sludge.</title>
        <authorList>
            <person name="Van Hamelsveld S."/>
        </authorList>
    </citation>
    <scope>NUCLEOTIDE SEQUENCE [LARGE SCALE GENOMIC DNA]</scope>
    <source>
        <strain evidence="1 2">GW210010_S58</strain>
    </source>
</reference>
<name>A0ABT6AQU4_9BURK</name>
<keyword evidence="2" id="KW-1185">Reference proteome</keyword>
<dbReference type="Proteomes" id="UP001216674">
    <property type="component" value="Unassembled WGS sequence"/>
</dbReference>
<comment type="caution">
    <text evidence="1">The sequence shown here is derived from an EMBL/GenBank/DDBJ whole genome shotgun (WGS) entry which is preliminary data.</text>
</comment>
<evidence type="ECO:0000313" key="2">
    <source>
        <dbReference type="Proteomes" id="UP001216674"/>
    </source>
</evidence>
<protein>
    <submittedName>
        <fullName evidence="1">Relaxase</fullName>
    </submittedName>
</protein>
<accession>A0ABT6AQU4</accession>
<feature type="non-terminal residue" evidence="1">
    <location>
        <position position="1"/>
    </location>
</feature>
<dbReference type="EMBL" id="JARJLM010000303">
    <property type="protein sequence ID" value="MDF3834778.1"/>
    <property type="molecule type" value="Genomic_DNA"/>
</dbReference>
<evidence type="ECO:0000313" key="1">
    <source>
        <dbReference type="EMBL" id="MDF3834778.1"/>
    </source>
</evidence>
<sequence length="101" mass="10331">VREALAGALETLNGNALAATVCTIAEGVFVPLAEFERRGVQASVAIRALLETGMLVKPSPTSPPTLNREFGGTLTAGVVLSPRFVDGVDPAAFIDAAPAQV</sequence>
<proteinExistence type="predicted"/>